<dbReference type="PANTHER" id="PTHR31285">
    <property type="entry name" value="NICOTINAMIDE MONONUCLEOTIDE ADENYLYLTRANSFERASE"/>
    <property type="match status" value="1"/>
</dbReference>
<name>A0A9W8H661_9FUNG</name>
<dbReference type="AlphaFoldDB" id="A0A9W8H661"/>
<gene>
    <name evidence="1" type="ORF">GGI19_000491</name>
</gene>
<reference evidence="1" key="1">
    <citation type="submission" date="2022-07" db="EMBL/GenBank/DDBJ databases">
        <title>Phylogenomic reconstructions and comparative analyses of Kickxellomycotina fungi.</title>
        <authorList>
            <person name="Reynolds N.K."/>
            <person name="Stajich J.E."/>
            <person name="Barry K."/>
            <person name="Grigoriev I.V."/>
            <person name="Crous P."/>
            <person name="Smith M.E."/>
        </authorList>
    </citation>
    <scope>NUCLEOTIDE SEQUENCE</scope>
    <source>
        <strain evidence="1">BCRC 34297</strain>
    </source>
</reference>
<dbReference type="GO" id="GO:0016887">
    <property type="term" value="F:ATP hydrolysis activity"/>
    <property type="evidence" value="ECO:0007669"/>
    <property type="project" value="TreeGrafter"/>
</dbReference>
<comment type="caution">
    <text evidence="1">The sequence shown here is derived from an EMBL/GenBank/DDBJ whole genome shotgun (WGS) entry which is preliminary data.</text>
</comment>
<dbReference type="InterPro" id="IPR014729">
    <property type="entry name" value="Rossmann-like_a/b/a_fold"/>
</dbReference>
<proteinExistence type="predicted"/>
<protein>
    <recommendedName>
        <fullName evidence="3">Nicotinamide-nucleotide adenylyltransferase</fullName>
    </recommendedName>
</protein>
<dbReference type="GO" id="GO:0005737">
    <property type="term" value="C:cytoplasm"/>
    <property type="evidence" value="ECO:0007669"/>
    <property type="project" value="TreeGrafter"/>
</dbReference>
<evidence type="ECO:0000313" key="1">
    <source>
        <dbReference type="EMBL" id="KAJ2756903.1"/>
    </source>
</evidence>
<dbReference type="GO" id="GO:0005634">
    <property type="term" value="C:nucleus"/>
    <property type="evidence" value="ECO:0007669"/>
    <property type="project" value="TreeGrafter"/>
</dbReference>
<dbReference type="Gene3D" id="3.40.50.620">
    <property type="entry name" value="HUPs"/>
    <property type="match status" value="1"/>
</dbReference>
<evidence type="ECO:0000313" key="2">
    <source>
        <dbReference type="Proteomes" id="UP001140011"/>
    </source>
</evidence>
<accession>A0A9W8H661</accession>
<dbReference type="PANTHER" id="PTHR31285:SF0">
    <property type="entry name" value="NICOTINAMIDE MONONUCLEOTIDE ADENYLYLTRANSFERASE"/>
    <property type="match status" value="1"/>
</dbReference>
<dbReference type="GO" id="GO:0000309">
    <property type="term" value="F:nicotinamide-nucleotide adenylyltransferase activity"/>
    <property type="evidence" value="ECO:0007669"/>
    <property type="project" value="TreeGrafter"/>
</dbReference>
<sequence>MKCDTPEYDDFVKDFISTQAANSKPTVKIARRFCETWPMPKQITTTATIRVAVMDSSFNPPHYCHGAYLECMGIMKLKSEDQRQQRVDETRSLEIDAFLLLLGSQNADKPQQGASLAQRMRMVDMLATTVAVDATSDTWHVWKSRDEFDASNLHNMAIGMVNTPRFIDKCQAVRDIARQEYKGSEVPQVLCFFAMGWDTLIRFFDAKYYGPDYPAEIDQFFAEGGRIAYARRTGFLDSDVEEFFAAARVAPYLRFIYELELPKRVKHISSTEVRRAIIESSHGVRDTPPRILEYVNSNQLYRD</sequence>
<dbReference type="SUPFAM" id="SSF52374">
    <property type="entry name" value="Nucleotidylyl transferase"/>
    <property type="match status" value="1"/>
</dbReference>
<organism evidence="1 2">
    <name type="scientific">Coemansia pectinata</name>
    <dbReference type="NCBI Taxonomy" id="1052879"/>
    <lineage>
        <taxon>Eukaryota</taxon>
        <taxon>Fungi</taxon>
        <taxon>Fungi incertae sedis</taxon>
        <taxon>Zoopagomycota</taxon>
        <taxon>Kickxellomycotina</taxon>
        <taxon>Kickxellomycetes</taxon>
        <taxon>Kickxellales</taxon>
        <taxon>Kickxellaceae</taxon>
        <taxon>Coemansia</taxon>
    </lineage>
</organism>
<evidence type="ECO:0008006" key="3">
    <source>
        <dbReference type="Google" id="ProtNLM"/>
    </source>
</evidence>
<dbReference type="OrthoDB" id="5591297at2759"/>
<dbReference type="EMBL" id="JANBUH010000013">
    <property type="protein sequence ID" value="KAJ2756903.1"/>
    <property type="molecule type" value="Genomic_DNA"/>
</dbReference>
<dbReference type="Proteomes" id="UP001140011">
    <property type="component" value="Unassembled WGS sequence"/>
</dbReference>
<keyword evidence="2" id="KW-1185">Reference proteome</keyword>